<feature type="region of interest" description="Disordered" evidence="3">
    <location>
        <begin position="611"/>
        <end position="640"/>
    </location>
</feature>
<feature type="domain" description="FimV N-terminal" evidence="4">
    <location>
        <begin position="5"/>
        <end position="113"/>
    </location>
</feature>
<dbReference type="InterPro" id="IPR018392">
    <property type="entry name" value="LysM"/>
</dbReference>
<keyword evidence="6" id="KW-1185">Reference proteome</keyword>
<accession>A0ABV2AVN7</accession>
<dbReference type="Pfam" id="PF25800">
    <property type="entry name" value="FimV_N"/>
    <property type="match status" value="1"/>
</dbReference>
<feature type="region of interest" description="Disordered" evidence="3">
    <location>
        <begin position="116"/>
        <end position="175"/>
    </location>
</feature>
<gene>
    <name evidence="5" type="ORF">SADO_00420</name>
</gene>
<dbReference type="InterPro" id="IPR038440">
    <property type="entry name" value="FimV_C_sf"/>
</dbReference>
<dbReference type="NCBIfam" id="TIGR03505">
    <property type="entry name" value="FimV_core"/>
    <property type="match status" value="1"/>
</dbReference>
<dbReference type="InterPro" id="IPR019734">
    <property type="entry name" value="TPR_rpt"/>
</dbReference>
<feature type="compositionally biased region" description="Acidic residues" evidence="3">
    <location>
        <begin position="773"/>
        <end position="782"/>
    </location>
</feature>
<keyword evidence="1" id="KW-0802">TPR repeat</keyword>
<dbReference type="RefSeq" id="WP_353108315.1">
    <property type="nucleotide sequence ID" value="NZ_APND01000001.1"/>
</dbReference>
<dbReference type="PROSITE" id="PS50005">
    <property type="entry name" value="TPR"/>
    <property type="match status" value="1"/>
</dbReference>
<evidence type="ECO:0000256" key="3">
    <source>
        <dbReference type="SAM" id="MobiDB-lite"/>
    </source>
</evidence>
<evidence type="ECO:0000313" key="5">
    <source>
        <dbReference type="EMBL" id="MES1927674.1"/>
    </source>
</evidence>
<feature type="region of interest" description="Disordered" evidence="3">
    <location>
        <begin position="309"/>
        <end position="420"/>
    </location>
</feature>
<feature type="compositionally biased region" description="Basic and acidic residues" evidence="3">
    <location>
        <begin position="762"/>
        <end position="771"/>
    </location>
</feature>
<dbReference type="Proteomes" id="UP001460888">
    <property type="component" value="Unassembled WGS sequence"/>
</dbReference>
<dbReference type="InterPro" id="IPR020012">
    <property type="entry name" value="LysM_FimV"/>
</dbReference>
<reference evidence="5 6" key="1">
    <citation type="submission" date="2013-03" db="EMBL/GenBank/DDBJ databases">
        <title>Salinisphaera dokdonensis CL-ES53 Genome Sequencing.</title>
        <authorList>
            <person name="Li C."/>
            <person name="Lai Q."/>
            <person name="Shao Z."/>
        </authorList>
    </citation>
    <scope>NUCLEOTIDE SEQUENCE [LARGE SCALE GENOMIC DNA]</scope>
    <source>
        <strain evidence="5 6">CL-ES53</strain>
    </source>
</reference>
<dbReference type="EMBL" id="APND01000001">
    <property type="protein sequence ID" value="MES1927674.1"/>
    <property type="molecule type" value="Genomic_DNA"/>
</dbReference>
<dbReference type="InterPro" id="IPR020011">
    <property type="entry name" value="FimV_C"/>
</dbReference>
<comment type="caution">
    <text evidence="5">The sequence shown here is derived from an EMBL/GenBank/DDBJ whole genome shotgun (WGS) entry which is preliminary data.</text>
</comment>
<dbReference type="NCBIfam" id="TIGR03504">
    <property type="entry name" value="FimV_Cterm"/>
    <property type="match status" value="1"/>
</dbReference>
<feature type="compositionally biased region" description="Low complexity" evidence="3">
    <location>
        <begin position="629"/>
        <end position="640"/>
    </location>
</feature>
<name>A0ABV2AVN7_9GAMM</name>
<evidence type="ECO:0000259" key="4">
    <source>
        <dbReference type="Pfam" id="PF25800"/>
    </source>
</evidence>
<organism evidence="5 6">
    <name type="scientific">Salinisphaera dokdonensis CL-ES53</name>
    <dbReference type="NCBI Taxonomy" id="1304272"/>
    <lineage>
        <taxon>Bacteria</taxon>
        <taxon>Pseudomonadati</taxon>
        <taxon>Pseudomonadota</taxon>
        <taxon>Gammaproteobacteria</taxon>
        <taxon>Salinisphaerales</taxon>
        <taxon>Salinisphaeraceae</taxon>
        <taxon>Salinisphaera</taxon>
    </lineage>
</organism>
<dbReference type="InterPro" id="IPR057840">
    <property type="entry name" value="FimV_N"/>
</dbReference>
<evidence type="ECO:0000256" key="2">
    <source>
        <dbReference type="SAM" id="Coils"/>
    </source>
</evidence>
<feature type="repeat" description="TPR" evidence="1">
    <location>
        <begin position="796"/>
        <end position="829"/>
    </location>
</feature>
<dbReference type="Gene3D" id="1.20.58.2200">
    <property type="match status" value="1"/>
</dbReference>
<feature type="compositionally biased region" description="Acidic residues" evidence="3">
    <location>
        <begin position="384"/>
        <end position="396"/>
    </location>
</feature>
<dbReference type="CDD" id="cd00118">
    <property type="entry name" value="LysM"/>
    <property type="match status" value="1"/>
</dbReference>
<evidence type="ECO:0000256" key="1">
    <source>
        <dbReference type="PROSITE-ProRule" id="PRU00339"/>
    </source>
</evidence>
<feature type="coiled-coil region" evidence="2">
    <location>
        <begin position="802"/>
        <end position="829"/>
    </location>
</feature>
<sequence length="841" mass="88770">MASALGFGAIRVHSALNQPLDATINLVALSPEEKAALDVRMASVDMFQRFGIERSALADRIRVTTADGDSASQVRVRLTTASPVREPFLRFLIEADTGAGRALREYTVLLDPPVRAPAAPATSSPPATSQAVPQTTARTSTPQAAPPASPRATPSSSAVDPTADEYGPVQSGETLSRIANRVRRTNTTLAQMQVAIYRNNPQAFSDNMNVLLRGAMLAIPPAERIRAIDSAAARAAVREQRQQAATQIVADAQNAESRTLANASAPPATTDARLRLEAPRVIGGDGSGGGVVGTAGFGRLLVPDFPAKTQADGANADGEASDVASAENEDTSATGGATVAEPIAGADGVTDADPMVSSGNGDAATRDVADLSANTGAEPQIAEPDTETDSTVEFETPEAAADTANTTDGVAASDDASSSMIEPAVPAADSDEAYQPLPSENQDVAYTGDASGLLQPRNLLLLGAGLLLLVALLIWNRRRQYKPVPLNFEAENEPAHGAPVDSEEFLAPVYTDAASEPLPGDEALAPALRVQEADRQIKLGLFDDARAGLEEGLRVYPSDIALQDKRLELDYVAGDSESFSQNVARFGEPLRESGVRWAGVATMGRVLLPQDPRFSFGTRRTDETPAPIDGPASDSGSPDSAESIIAQFESGLEDKQSTDDTVALAGDYDADRFFSLEEDEPETSDAPSRDTLEGWDLPEGTLDDKPKGSRDPGADDLGGDGGFEWQDQAIDTGGEREREHDRGEDPGMAFDLDTSSADIQDESDKPSHIEPIDTSEFDLGDDSEPKGEGEDSADPVEVRLDLARMYIEMEDYSAARELLEEAINDGSDEQRATAQELLNSL</sequence>
<keyword evidence="2" id="KW-0175">Coiled coil</keyword>
<proteinExistence type="predicted"/>
<feature type="compositionally biased region" description="Basic and acidic residues" evidence="3">
    <location>
        <begin position="733"/>
        <end position="745"/>
    </location>
</feature>
<evidence type="ECO:0000313" key="6">
    <source>
        <dbReference type="Proteomes" id="UP001460888"/>
    </source>
</evidence>
<feature type="compositionally biased region" description="Low complexity" evidence="3">
    <location>
        <begin position="116"/>
        <end position="143"/>
    </location>
</feature>
<feature type="compositionally biased region" description="Basic and acidic residues" evidence="3">
    <location>
        <begin position="702"/>
        <end position="713"/>
    </location>
</feature>
<protein>
    <submittedName>
        <fullName evidence="5">FimV N-terminal domain-containing protein</fullName>
    </submittedName>
</protein>
<feature type="region of interest" description="Disordered" evidence="3">
    <location>
        <begin position="673"/>
        <end position="797"/>
    </location>
</feature>